<dbReference type="HOGENOM" id="CLU_031811_0_1_1"/>
<dbReference type="InterPro" id="IPR000571">
    <property type="entry name" value="Znf_CCCH"/>
</dbReference>
<dbReference type="Pfam" id="PF25540">
    <property type="entry name" value="DUF7923"/>
    <property type="match status" value="1"/>
</dbReference>
<feature type="region of interest" description="Disordered" evidence="2">
    <location>
        <begin position="382"/>
        <end position="401"/>
    </location>
</feature>
<dbReference type="Proteomes" id="UP000001055">
    <property type="component" value="Unassembled WGS sequence"/>
</dbReference>
<dbReference type="eggNOG" id="ENOG502S3N6">
    <property type="taxonomic scope" value="Eukaryota"/>
</dbReference>
<dbReference type="PANTHER" id="PTHR37543">
    <property type="entry name" value="CCCH ZINC FINGER DNA BINDING PROTEIN (AFU_ORTHOLOGUE AFUA_5G12760)"/>
    <property type="match status" value="1"/>
</dbReference>
<dbReference type="InterPro" id="IPR057654">
    <property type="entry name" value="Znf-CCCH_tandem"/>
</dbReference>
<dbReference type="PROSITE" id="PS50103">
    <property type="entry name" value="ZF_C3H1"/>
    <property type="match status" value="1"/>
</dbReference>
<gene>
    <name evidence="4" type="ORF">SNOG_10139</name>
</gene>
<dbReference type="PANTHER" id="PTHR37543:SF1">
    <property type="entry name" value="CCCH ZINC FINGER DNA BINDING PROTEIN (AFU_ORTHOLOGUE AFUA_5G12760)"/>
    <property type="match status" value="1"/>
</dbReference>
<dbReference type="EMBL" id="CH445340">
    <property type="protein sequence ID" value="EAT82474.2"/>
    <property type="molecule type" value="Genomic_DNA"/>
</dbReference>
<organism evidence="4 5">
    <name type="scientific">Phaeosphaeria nodorum (strain SN15 / ATCC MYA-4574 / FGSC 10173)</name>
    <name type="common">Glume blotch fungus</name>
    <name type="synonym">Parastagonospora nodorum</name>
    <dbReference type="NCBI Taxonomy" id="321614"/>
    <lineage>
        <taxon>Eukaryota</taxon>
        <taxon>Fungi</taxon>
        <taxon>Dikarya</taxon>
        <taxon>Ascomycota</taxon>
        <taxon>Pezizomycotina</taxon>
        <taxon>Dothideomycetes</taxon>
        <taxon>Pleosporomycetidae</taxon>
        <taxon>Pleosporales</taxon>
        <taxon>Pleosporineae</taxon>
        <taxon>Phaeosphaeriaceae</taxon>
        <taxon>Parastagonospora</taxon>
    </lineage>
</organism>
<dbReference type="GeneID" id="5977327"/>
<keyword evidence="1" id="KW-0862">Zinc</keyword>
<evidence type="ECO:0000259" key="3">
    <source>
        <dbReference type="PROSITE" id="PS50103"/>
    </source>
</evidence>
<proteinExistence type="predicted"/>
<reference evidence="5" key="1">
    <citation type="journal article" date="2007" name="Plant Cell">
        <title>Dothideomycete-plant interactions illuminated by genome sequencing and EST analysis of the wheat pathogen Stagonospora nodorum.</title>
        <authorList>
            <person name="Hane J.K."/>
            <person name="Lowe R.G."/>
            <person name="Solomon P.S."/>
            <person name="Tan K.C."/>
            <person name="Schoch C.L."/>
            <person name="Spatafora J.W."/>
            <person name="Crous P.W."/>
            <person name="Kodira C."/>
            <person name="Birren B.W."/>
            <person name="Galagan J.E."/>
            <person name="Torriani S.F."/>
            <person name="McDonald B.A."/>
            <person name="Oliver R.P."/>
        </authorList>
    </citation>
    <scope>NUCLEOTIDE SEQUENCE [LARGE SCALE GENOMIC DNA]</scope>
    <source>
        <strain evidence="5">SN15 / ATCC MYA-4574 / FGSC 10173</strain>
    </source>
</reference>
<sequence length="565" mass="62632">MSFHNGLNGLTGLKGGIHAAKGFNSNGNYHSSPVTPTRTNSAVVESDSELAALYQKFEHYQQFDADKNKFMTDLFTRLEYAIQKNQSLEADRKRDTEFVGSWKAEKVQYEKYFKTLNRAMADNPFVMVLVDGDGMIVSCTGAALLTITDKHQFEDQYLQQGEAGGRRAASQLYAAVQEYIETEVSDVPLGIRIVCRMYANVRGLGDVLVRKGIIEHIGLFEDFVRGFTRGKTLFDFVDVGTGKDRADEKIIAAESFKMFSQDYHCRRLLFGCSHDNGYARSLEECSDRPDVVSKTVLLEGVPFEKELVPLPYSTKKFKNLFRESKIVLPGAYSYSQPTAAHGSPPSIHQTYNMLSGLPSRFPAPTRTPCLMDSPIPNTAALANAGMPRTPSSSTLASDGGAAVKQTNTWASMAAAPAPPKTDESPVYKPMFREEAIVRNRGGQRIDPSTKNYDKVEVDRVKKMKLCNVHFLRNSCPFGDTCSHEHSPKPNSTELETLRLVARMAPCMSGSGCQDIKCIYGHRCPAPPSRTHHSKGTKSCIFGEACKFPPELHDIDMTVVKTLVVR</sequence>
<dbReference type="VEuPathDB" id="FungiDB:JI435_101390"/>
<dbReference type="InParanoid" id="Q0UDM5"/>
<dbReference type="AlphaFoldDB" id="Q0UDM5"/>
<dbReference type="STRING" id="321614.Q0UDM5"/>
<protein>
    <recommendedName>
        <fullName evidence="3">C3H1-type domain-containing protein</fullName>
    </recommendedName>
</protein>
<dbReference type="InterPro" id="IPR057683">
    <property type="entry name" value="DUF7923"/>
</dbReference>
<evidence type="ECO:0000256" key="1">
    <source>
        <dbReference type="PROSITE-ProRule" id="PRU00723"/>
    </source>
</evidence>
<dbReference type="Gene3D" id="4.10.1000.10">
    <property type="entry name" value="Zinc finger, CCCH-type"/>
    <property type="match status" value="1"/>
</dbReference>
<keyword evidence="1" id="KW-0479">Metal-binding</keyword>
<dbReference type="Pfam" id="PF25542">
    <property type="entry name" value="zf-CCCH_12"/>
    <property type="match status" value="1"/>
</dbReference>
<accession>Q0UDM5</accession>
<dbReference type="GO" id="GO:0008270">
    <property type="term" value="F:zinc ion binding"/>
    <property type="evidence" value="ECO:0007669"/>
    <property type="project" value="UniProtKB-KW"/>
</dbReference>
<name>Q0UDM5_PHANO</name>
<dbReference type="KEGG" id="pno:SNOG_10139"/>
<dbReference type="RefSeq" id="XP_001800421.1">
    <property type="nucleotide sequence ID" value="XM_001800369.1"/>
</dbReference>
<evidence type="ECO:0000256" key="2">
    <source>
        <dbReference type="SAM" id="MobiDB-lite"/>
    </source>
</evidence>
<feature type="domain" description="C3H1-type" evidence="3">
    <location>
        <begin position="461"/>
        <end position="488"/>
    </location>
</feature>
<feature type="zinc finger region" description="C3H1-type" evidence="1">
    <location>
        <begin position="461"/>
        <end position="488"/>
    </location>
</feature>
<keyword evidence="1" id="KW-0863">Zinc-finger</keyword>
<dbReference type="Pfam" id="PF25543">
    <property type="entry name" value="zf-CCCH_tandem"/>
    <property type="match status" value="1"/>
</dbReference>
<evidence type="ECO:0000313" key="5">
    <source>
        <dbReference type="Proteomes" id="UP000001055"/>
    </source>
</evidence>
<evidence type="ECO:0000313" key="4">
    <source>
        <dbReference type="EMBL" id="EAT82474.2"/>
    </source>
</evidence>